<protein>
    <submittedName>
        <fullName evidence="2">Uncharacterized protein</fullName>
    </submittedName>
</protein>
<organism evidence="2 3">
    <name type="scientific">Austropuccinia psidii MF-1</name>
    <dbReference type="NCBI Taxonomy" id="1389203"/>
    <lineage>
        <taxon>Eukaryota</taxon>
        <taxon>Fungi</taxon>
        <taxon>Dikarya</taxon>
        <taxon>Basidiomycota</taxon>
        <taxon>Pucciniomycotina</taxon>
        <taxon>Pucciniomycetes</taxon>
        <taxon>Pucciniales</taxon>
        <taxon>Sphaerophragmiaceae</taxon>
        <taxon>Austropuccinia</taxon>
    </lineage>
</organism>
<dbReference type="AlphaFoldDB" id="A0A9Q3D0H6"/>
<reference evidence="2" key="1">
    <citation type="submission" date="2021-03" db="EMBL/GenBank/DDBJ databases">
        <title>Draft genome sequence of rust myrtle Austropuccinia psidii MF-1, a brazilian biotype.</title>
        <authorList>
            <person name="Quecine M.C."/>
            <person name="Pachon D.M.R."/>
            <person name="Bonatelli M.L."/>
            <person name="Correr F.H."/>
            <person name="Franceschini L.M."/>
            <person name="Leite T.F."/>
            <person name="Margarido G.R.A."/>
            <person name="Almeida C.A."/>
            <person name="Ferrarezi J.A."/>
            <person name="Labate C.A."/>
        </authorList>
    </citation>
    <scope>NUCLEOTIDE SEQUENCE</scope>
    <source>
        <strain evidence="2">MF-1</strain>
    </source>
</reference>
<keyword evidence="3" id="KW-1185">Reference proteome</keyword>
<evidence type="ECO:0000313" key="2">
    <source>
        <dbReference type="EMBL" id="MBW0493233.1"/>
    </source>
</evidence>
<gene>
    <name evidence="2" type="ORF">O181_032948</name>
</gene>
<accession>A0A9Q3D0H6</accession>
<feature type="compositionally biased region" description="Basic and acidic residues" evidence="1">
    <location>
        <begin position="84"/>
        <end position="97"/>
    </location>
</feature>
<name>A0A9Q3D0H6_9BASI</name>
<evidence type="ECO:0000256" key="1">
    <source>
        <dbReference type="SAM" id="MobiDB-lite"/>
    </source>
</evidence>
<feature type="region of interest" description="Disordered" evidence="1">
    <location>
        <begin position="77"/>
        <end position="161"/>
    </location>
</feature>
<sequence length="161" mass="17764">MEDAKASLSSQRLASAFENLIGSAEAVITAIPVVRPERFPTGNNRNIPVSVKELLYCGKEEGVGTSSKFSDRYNELISSIEEDHEPRKDRRSSEGLDTHFLQRTSPTDKSLVKNTKHVSRGPEEEFHPRKGQKPSGSSPGLHKQKCASTSAKQGKESLKEE</sequence>
<proteinExistence type="predicted"/>
<evidence type="ECO:0000313" key="3">
    <source>
        <dbReference type="Proteomes" id="UP000765509"/>
    </source>
</evidence>
<dbReference type="EMBL" id="AVOT02011973">
    <property type="protein sequence ID" value="MBW0493233.1"/>
    <property type="molecule type" value="Genomic_DNA"/>
</dbReference>
<dbReference type="Proteomes" id="UP000765509">
    <property type="component" value="Unassembled WGS sequence"/>
</dbReference>
<comment type="caution">
    <text evidence="2">The sequence shown here is derived from an EMBL/GenBank/DDBJ whole genome shotgun (WGS) entry which is preliminary data.</text>
</comment>